<feature type="region of interest" description="Disordered" evidence="1">
    <location>
        <begin position="1"/>
        <end position="20"/>
    </location>
</feature>
<name>A0ABR1D7X6_NECAM</name>
<evidence type="ECO:0000313" key="2">
    <source>
        <dbReference type="EMBL" id="KAK6746615.1"/>
    </source>
</evidence>
<accession>A0ABR1D7X6</accession>
<evidence type="ECO:0000256" key="1">
    <source>
        <dbReference type="SAM" id="MobiDB-lite"/>
    </source>
</evidence>
<evidence type="ECO:0000313" key="3">
    <source>
        <dbReference type="Proteomes" id="UP001303046"/>
    </source>
</evidence>
<protein>
    <submittedName>
        <fullName evidence="2">Uncharacterized protein</fullName>
    </submittedName>
</protein>
<keyword evidence="3" id="KW-1185">Reference proteome</keyword>
<dbReference type="EMBL" id="JAVFWL010000004">
    <property type="protein sequence ID" value="KAK6746615.1"/>
    <property type="molecule type" value="Genomic_DNA"/>
</dbReference>
<proteinExistence type="predicted"/>
<comment type="caution">
    <text evidence="2">The sequence shown here is derived from an EMBL/GenBank/DDBJ whole genome shotgun (WGS) entry which is preliminary data.</text>
</comment>
<reference evidence="2 3" key="1">
    <citation type="submission" date="2023-08" db="EMBL/GenBank/DDBJ databases">
        <title>A Necator americanus chromosomal reference genome.</title>
        <authorList>
            <person name="Ilik V."/>
            <person name="Petrzelkova K.J."/>
            <person name="Pardy F."/>
            <person name="Fuh T."/>
            <person name="Niatou-Singa F.S."/>
            <person name="Gouil Q."/>
            <person name="Baker L."/>
            <person name="Ritchie M.E."/>
            <person name="Jex A.R."/>
            <person name="Gazzola D."/>
            <person name="Li H."/>
            <person name="Toshio Fujiwara R."/>
            <person name="Zhan B."/>
            <person name="Aroian R.V."/>
            <person name="Pafco B."/>
            <person name="Schwarz E.M."/>
        </authorList>
    </citation>
    <scope>NUCLEOTIDE SEQUENCE [LARGE SCALE GENOMIC DNA]</scope>
    <source>
        <strain evidence="2 3">Aroian</strain>
        <tissue evidence="2">Whole animal</tissue>
    </source>
</reference>
<sequence>MEELLASARKGQRESIDQGGVNQQFKKDGGILQLFPCDSFLYTETEEHVVNYLLDQPQIDQTLFESNVSNIPRTD</sequence>
<gene>
    <name evidence="2" type="primary">Necator_chrIV.g13389</name>
    <name evidence="2" type="ORF">RB195_000098</name>
</gene>
<organism evidence="2 3">
    <name type="scientific">Necator americanus</name>
    <name type="common">Human hookworm</name>
    <dbReference type="NCBI Taxonomy" id="51031"/>
    <lineage>
        <taxon>Eukaryota</taxon>
        <taxon>Metazoa</taxon>
        <taxon>Ecdysozoa</taxon>
        <taxon>Nematoda</taxon>
        <taxon>Chromadorea</taxon>
        <taxon>Rhabditida</taxon>
        <taxon>Rhabditina</taxon>
        <taxon>Rhabditomorpha</taxon>
        <taxon>Strongyloidea</taxon>
        <taxon>Ancylostomatidae</taxon>
        <taxon>Bunostominae</taxon>
        <taxon>Necator</taxon>
    </lineage>
</organism>
<dbReference type="Proteomes" id="UP001303046">
    <property type="component" value="Unassembled WGS sequence"/>
</dbReference>